<gene>
    <name evidence="1" type="ORF">A2365_04360</name>
</gene>
<evidence type="ECO:0000313" key="1">
    <source>
        <dbReference type="EMBL" id="OGZ27835.1"/>
    </source>
</evidence>
<sequence length="104" mass="11891">MRTVREIAMMLIESNPGYYGEDLLDLVPEELLAAELKDGNLHTIGILVDKLRFEKEAEFPGREEDPERLAELLNSPIGELSRDQEAKRREIRFLNNLVGAIINQ</sequence>
<accession>A0A1G2EPV9</accession>
<organism evidence="1 2">
    <name type="scientific">Candidatus Nealsonbacteria bacterium RIFOXYB1_FULL_40_15</name>
    <dbReference type="NCBI Taxonomy" id="1801677"/>
    <lineage>
        <taxon>Bacteria</taxon>
        <taxon>Candidatus Nealsoniibacteriota</taxon>
    </lineage>
</organism>
<dbReference type="EMBL" id="MHMM01000004">
    <property type="protein sequence ID" value="OGZ27835.1"/>
    <property type="molecule type" value="Genomic_DNA"/>
</dbReference>
<name>A0A1G2EPV9_9BACT</name>
<dbReference type="Proteomes" id="UP000177740">
    <property type="component" value="Unassembled WGS sequence"/>
</dbReference>
<proteinExistence type="predicted"/>
<dbReference type="AlphaFoldDB" id="A0A1G2EPV9"/>
<evidence type="ECO:0000313" key="2">
    <source>
        <dbReference type="Proteomes" id="UP000177740"/>
    </source>
</evidence>
<comment type="caution">
    <text evidence="1">The sequence shown here is derived from an EMBL/GenBank/DDBJ whole genome shotgun (WGS) entry which is preliminary data.</text>
</comment>
<protein>
    <submittedName>
        <fullName evidence="1">Uncharacterized protein</fullName>
    </submittedName>
</protein>
<reference evidence="1 2" key="1">
    <citation type="journal article" date="2016" name="Nat. Commun.">
        <title>Thousands of microbial genomes shed light on interconnected biogeochemical processes in an aquifer system.</title>
        <authorList>
            <person name="Anantharaman K."/>
            <person name="Brown C.T."/>
            <person name="Hug L.A."/>
            <person name="Sharon I."/>
            <person name="Castelle C.J."/>
            <person name="Probst A.J."/>
            <person name="Thomas B.C."/>
            <person name="Singh A."/>
            <person name="Wilkins M.J."/>
            <person name="Karaoz U."/>
            <person name="Brodie E.L."/>
            <person name="Williams K.H."/>
            <person name="Hubbard S.S."/>
            <person name="Banfield J.F."/>
        </authorList>
    </citation>
    <scope>NUCLEOTIDE SEQUENCE [LARGE SCALE GENOMIC DNA]</scope>
</reference>